<evidence type="ECO:0000313" key="4">
    <source>
        <dbReference type="Proteomes" id="UP000181899"/>
    </source>
</evidence>
<dbReference type="EMBL" id="FOVK01000001">
    <property type="protein sequence ID" value="SFN30439.1"/>
    <property type="molecule type" value="Genomic_DNA"/>
</dbReference>
<dbReference type="GO" id="GO:0003676">
    <property type="term" value="F:nucleic acid binding"/>
    <property type="evidence" value="ECO:0007669"/>
    <property type="project" value="InterPro"/>
</dbReference>
<dbReference type="SUPFAM" id="SSF50249">
    <property type="entry name" value="Nucleic acid-binding proteins"/>
    <property type="match status" value="1"/>
</dbReference>
<dbReference type="RefSeq" id="WP_074909281.1">
    <property type="nucleotide sequence ID" value="NZ_FOVK01000001.1"/>
</dbReference>
<dbReference type="InterPro" id="IPR003029">
    <property type="entry name" value="S1_domain"/>
</dbReference>
<dbReference type="PANTHER" id="PTHR37296">
    <property type="entry name" value="CONSERVED VIRULENCE FACTOR B"/>
    <property type="match status" value="1"/>
</dbReference>
<dbReference type="Gene3D" id="2.40.50.140">
    <property type="entry name" value="Nucleic acid-binding proteins"/>
    <property type="match status" value="1"/>
</dbReference>
<dbReference type="STRING" id="398199.SAMN05421804_104172"/>
<dbReference type="SMART" id="SM00316">
    <property type="entry name" value="S1"/>
    <property type="match status" value="2"/>
</dbReference>
<sequence>MIKFGDYNELKVAREASFGLYLDKETGNTSDDILLPTGSIVGETPKVGETVTVFIYRDSKDRLIATMKKPIVTVDNTAVLSVTSVTNFGAFVNFGLERDILVPQREMKFPLETGKEYLFFIYEDKTGRLAASTEVGRYLETPEEDLYKVGDTVSGIIYNKQTNGTLEVAIDDVYPGIILVNEYFFNANPGDRISGTVKKILEDGRISFTPRKKMIEAKEELSDTILRYLEDHDGFMPYNDKSTPDEIKKKWNSSKNYFKIALGNLMKKGLIRQDEKGTHLVKEEK</sequence>
<accession>A0A1I4XYX4</accession>
<dbReference type="PIRSF" id="PIRSF012524">
    <property type="entry name" value="YitL_S1"/>
    <property type="match status" value="1"/>
</dbReference>
<evidence type="ECO:0000313" key="3">
    <source>
        <dbReference type="EMBL" id="SFN30439.1"/>
    </source>
</evidence>
<proteinExistence type="inferred from homology"/>
<dbReference type="InterPro" id="IPR012340">
    <property type="entry name" value="NA-bd_OB-fold"/>
</dbReference>
<evidence type="ECO:0000256" key="1">
    <source>
        <dbReference type="PIRNR" id="PIRNR012524"/>
    </source>
</evidence>
<comment type="similarity">
    <text evidence="1">Belongs to the CvfB family.</text>
</comment>
<evidence type="ECO:0000259" key="2">
    <source>
        <dbReference type="SMART" id="SM00316"/>
    </source>
</evidence>
<reference evidence="3 4" key="1">
    <citation type="submission" date="2016-10" db="EMBL/GenBank/DDBJ databases">
        <authorList>
            <person name="de Groot N.N."/>
        </authorList>
    </citation>
    <scope>NUCLEOTIDE SEQUENCE [LARGE SCALE GENOMIC DNA]</scope>
    <source>
        <strain evidence="3 4">ML2</strain>
    </source>
</reference>
<dbReference type="InterPro" id="IPR014464">
    <property type="entry name" value="CvfB_fam"/>
</dbReference>
<dbReference type="OrthoDB" id="9801597at2"/>
<name>A0A1I4XYX4_9CLOT</name>
<feature type="domain" description="S1 motif" evidence="2">
    <location>
        <begin position="73"/>
        <end position="134"/>
    </location>
</feature>
<keyword evidence="4" id="KW-1185">Reference proteome</keyword>
<dbReference type="InterPro" id="IPR039566">
    <property type="entry name" value="CvfB_S1_st"/>
</dbReference>
<dbReference type="Proteomes" id="UP000181899">
    <property type="component" value="Unassembled WGS sequence"/>
</dbReference>
<dbReference type="InterPro" id="IPR040764">
    <property type="entry name" value="CvfB_WH"/>
</dbReference>
<dbReference type="PANTHER" id="PTHR37296:SF1">
    <property type="entry name" value="CONSERVED VIRULENCE FACTOR B"/>
    <property type="match status" value="1"/>
</dbReference>
<dbReference type="AlphaFoldDB" id="A0A1I4XYX4"/>
<dbReference type="eggNOG" id="COG2996">
    <property type="taxonomic scope" value="Bacteria"/>
</dbReference>
<protein>
    <recommendedName>
        <fullName evidence="2">S1 motif domain-containing protein</fullName>
    </recommendedName>
</protein>
<dbReference type="Gene3D" id="1.10.10.10">
    <property type="entry name" value="Winged helix-like DNA-binding domain superfamily/Winged helix DNA-binding domain"/>
    <property type="match status" value="1"/>
</dbReference>
<dbReference type="InterPro" id="IPR036388">
    <property type="entry name" value="WH-like_DNA-bd_sf"/>
</dbReference>
<organism evidence="3 4">
    <name type="scientific">Proteiniclasticum ruminis</name>
    <dbReference type="NCBI Taxonomy" id="398199"/>
    <lineage>
        <taxon>Bacteria</taxon>
        <taxon>Bacillati</taxon>
        <taxon>Bacillota</taxon>
        <taxon>Clostridia</taxon>
        <taxon>Eubacteriales</taxon>
        <taxon>Clostridiaceae</taxon>
        <taxon>Proteiniclasticum</taxon>
    </lineage>
</organism>
<gene>
    <name evidence="3" type="ORF">SAMN04488695_101250</name>
</gene>
<feature type="domain" description="S1 motif" evidence="2">
    <location>
        <begin position="148"/>
        <end position="211"/>
    </location>
</feature>
<dbReference type="Pfam" id="PF13509">
    <property type="entry name" value="S1_2"/>
    <property type="match status" value="2"/>
</dbReference>
<dbReference type="Pfam" id="PF17783">
    <property type="entry name" value="WHD_CvfB"/>
    <property type="match status" value="1"/>
</dbReference>